<reference evidence="2" key="1">
    <citation type="journal article" date="2019" name="Int. J. Syst. Evol. Microbiol.">
        <title>The Global Catalogue of Microorganisms (GCM) 10K type strain sequencing project: providing services to taxonomists for standard genome sequencing and annotation.</title>
        <authorList>
            <consortium name="The Broad Institute Genomics Platform"/>
            <consortium name="The Broad Institute Genome Sequencing Center for Infectious Disease"/>
            <person name="Wu L."/>
            <person name="Ma J."/>
        </authorList>
    </citation>
    <scope>NUCLEOTIDE SEQUENCE [LARGE SCALE GENOMIC DNA]</scope>
    <source>
        <strain evidence="2">CGMCC 1.16026</strain>
    </source>
</reference>
<dbReference type="EMBL" id="JBHSWI010000001">
    <property type="protein sequence ID" value="MFC6645829.1"/>
    <property type="molecule type" value="Genomic_DNA"/>
</dbReference>
<organism evidence="1 2">
    <name type="scientific">Granulicella cerasi</name>
    <dbReference type="NCBI Taxonomy" id="741063"/>
    <lineage>
        <taxon>Bacteria</taxon>
        <taxon>Pseudomonadati</taxon>
        <taxon>Acidobacteriota</taxon>
        <taxon>Terriglobia</taxon>
        <taxon>Terriglobales</taxon>
        <taxon>Acidobacteriaceae</taxon>
        <taxon>Granulicella</taxon>
    </lineage>
</organism>
<keyword evidence="2" id="KW-1185">Reference proteome</keyword>
<comment type="caution">
    <text evidence="1">The sequence shown here is derived from an EMBL/GenBank/DDBJ whole genome shotgun (WGS) entry which is preliminary data.</text>
</comment>
<protein>
    <submittedName>
        <fullName evidence="1">Uncharacterized protein</fullName>
    </submittedName>
</protein>
<sequence>MAALTAFTIGGFWWHLQHSFSAAISWRSKETCSNRVPCTFTLGQIFPGEWDHLIVFDMTASEDEIHAVVGTSVERPELQRLIVFMQGDKVVNLVTEAQGVEHPNRDEVLFEQVAENGKHQTIRREWGFVAGRESDTSPLVLTRILPGQVVI</sequence>
<dbReference type="Proteomes" id="UP001596391">
    <property type="component" value="Unassembled WGS sequence"/>
</dbReference>
<evidence type="ECO:0000313" key="2">
    <source>
        <dbReference type="Proteomes" id="UP001596391"/>
    </source>
</evidence>
<accession>A0ABW1Z9I4</accession>
<proteinExistence type="predicted"/>
<name>A0ABW1Z9I4_9BACT</name>
<evidence type="ECO:0000313" key="1">
    <source>
        <dbReference type="EMBL" id="MFC6645829.1"/>
    </source>
</evidence>
<gene>
    <name evidence="1" type="ORF">ACFQBQ_09605</name>
</gene>